<evidence type="ECO:0000256" key="1">
    <source>
        <dbReference type="ARBA" id="ARBA00022692"/>
    </source>
</evidence>
<evidence type="ECO:0000313" key="6">
    <source>
        <dbReference type="EMBL" id="MDG3003161.1"/>
    </source>
</evidence>
<dbReference type="SUPFAM" id="SSF103473">
    <property type="entry name" value="MFS general substrate transporter"/>
    <property type="match status" value="1"/>
</dbReference>
<reference evidence="6 7" key="1">
    <citation type="submission" date="2023-03" db="EMBL/GenBank/DDBJ databases">
        <title>Paludisphaera mucosa sp. nov. a novel planctomycete from northern fen.</title>
        <authorList>
            <person name="Ivanova A."/>
        </authorList>
    </citation>
    <scope>NUCLEOTIDE SEQUENCE [LARGE SCALE GENOMIC DNA]</scope>
    <source>
        <strain evidence="6 7">Pla2</strain>
    </source>
</reference>
<dbReference type="Proteomes" id="UP001216907">
    <property type="component" value="Unassembled WGS sequence"/>
</dbReference>
<feature type="transmembrane region" description="Helical" evidence="4">
    <location>
        <begin position="119"/>
        <end position="138"/>
    </location>
</feature>
<dbReference type="SMART" id="SM00563">
    <property type="entry name" value="PlsC"/>
    <property type="match status" value="1"/>
</dbReference>
<feature type="transmembrane region" description="Helical" evidence="4">
    <location>
        <begin position="63"/>
        <end position="82"/>
    </location>
</feature>
<dbReference type="Gene3D" id="1.20.1250.20">
    <property type="entry name" value="MFS general substrate transporter like domains"/>
    <property type="match status" value="1"/>
</dbReference>
<feature type="transmembrane region" description="Helical" evidence="4">
    <location>
        <begin position="825"/>
        <end position="843"/>
    </location>
</feature>
<feature type="transmembrane region" description="Helical" evidence="4">
    <location>
        <begin position="326"/>
        <end position="348"/>
    </location>
</feature>
<evidence type="ECO:0000259" key="5">
    <source>
        <dbReference type="PROSITE" id="PS50850"/>
    </source>
</evidence>
<feature type="domain" description="Major facilitator superfamily (MFS) profile" evidence="5">
    <location>
        <begin position="22"/>
        <end position="415"/>
    </location>
</feature>
<dbReference type="InterPro" id="IPR036259">
    <property type="entry name" value="MFS_trans_sf"/>
</dbReference>
<dbReference type="PROSITE" id="PS50850">
    <property type="entry name" value="MFS"/>
    <property type="match status" value="1"/>
</dbReference>
<name>A0ABT6F6P6_9BACT</name>
<keyword evidence="7" id="KW-1185">Reference proteome</keyword>
<dbReference type="Pfam" id="PF00501">
    <property type="entry name" value="AMP-binding"/>
    <property type="match status" value="1"/>
</dbReference>
<keyword evidence="3 4" id="KW-0472">Membrane</keyword>
<dbReference type="Gene3D" id="3.30.300.30">
    <property type="match status" value="1"/>
</dbReference>
<dbReference type="InterPro" id="IPR002123">
    <property type="entry name" value="Plipid/glycerol_acylTrfase"/>
</dbReference>
<dbReference type="InterPro" id="IPR020845">
    <property type="entry name" value="AMP-binding_CS"/>
</dbReference>
<dbReference type="PROSITE" id="PS00455">
    <property type="entry name" value="AMP_BINDING"/>
    <property type="match status" value="1"/>
</dbReference>
<gene>
    <name evidence="6" type="ORF">PZE19_05225</name>
</gene>
<dbReference type="PANTHER" id="PTHR43767:SF1">
    <property type="entry name" value="NONRIBOSOMAL PEPTIDE SYNTHASE PES1 (EUROFUNG)-RELATED"/>
    <property type="match status" value="1"/>
</dbReference>
<dbReference type="InterPro" id="IPR020846">
    <property type="entry name" value="MFS_dom"/>
</dbReference>
<dbReference type="InterPro" id="IPR011701">
    <property type="entry name" value="MFS"/>
</dbReference>
<feature type="transmembrane region" description="Helical" evidence="4">
    <location>
        <begin position="184"/>
        <end position="204"/>
    </location>
</feature>
<evidence type="ECO:0000313" key="7">
    <source>
        <dbReference type="Proteomes" id="UP001216907"/>
    </source>
</evidence>
<dbReference type="PANTHER" id="PTHR43767">
    <property type="entry name" value="LONG-CHAIN-FATTY-ACID--COA LIGASE"/>
    <property type="match status" value="1"/>
</dbReference>
<dbReference type="RefSeq" id="WP_277859516.1">
    <property type="nucleotide sequence ID" value="NZ_JARRAG010000001.1"/>
</dbReference>
<dbReference type="Pfam" id="PF07690">
    <property type="entry name" value="MFS_1"/>
    <property type="match status" value="1"/>
</dbReference>
<accession>A0ABT6F6P6</accession>
<evidence type="ECO:0000256" key="2">
    <source>
        <dbReference type="ARBA" id="ARBA00022989"/>
    </source>
</evidence>
<dbReference type="InterPro" id="IPR050237">
    <property type="entry name" value="ATP-dep_AMP-bd_enzyme"/>
</dbReference>
<dbReference type="Gene3D" id="3.40.50.12780">
    <property type="entry name" value="N-terminal domain of ligase-like"/>
    <property type="match status" value="1"/>
</dbReference>
<dbReference type="CDD" id="cd07989">
    <property type="entry name" value="LPLAT_AGPAT-like"/>
    <property type="match status" value="1"/>
</dbReference>
<comment type="caution">
    <text evidence="6">The sequence shown here is derived from an EMBL/GenBank/DDBJ whole genome shotgun (WGS) entry which is preliminary data.</text>
</comment>
<dbReference type="EMBL" id="JARRAG010000001">
    <property type="protein sequence ID" value="MDG3003161.1"/>
    <property type="molecule type" value="Genomic_DNA"/>
</dbReference>
<dbReference type="SUPFAM" id="SSF56801">
    <property type="entry name" value="Acetyl-CoA synthetase-like"/>
    <property type="match status" value="1"/>
</dbReference>
<sequence length="1148" mass="123276">MADVASMQGLQEGSAAPAGLRAIRGLLATQFLGAFNDNAWKQFVILLAVAAAATESQGQSRTAIAQIVLMVPLLFVSLPAGVLADRVGKKSIIVWMKIAELGLMLLGTFFLMVHPAGGWPVLLVLGLLGVQAALYSPAKYGILPEILSRGELSRGNGLLEMFTNVAIIAGTVAAGPLFEVTRKQPWFAGLPLAILSAIGLLAAMRIPTVAPARSAGGLAETLRMAYDAIRADRVLRLAVVGQVIVWSIASLIPAPVLPYAKVVLHLDAWLATLPLGALGIGIGIGCYLAGRLSGAQVEYGLLPLGALGMSLSALTFAAWGPGLYGTILLMGLLGFFAGFLLVPLNALIQWRSPADRRGAVIAATNVLVYAGMLAGSVLALVLAWAEVSGRGVFLMIGLGLAVGYLWAMTLVPEAFFRFVFLSMGATIYRIRFVGRENVPKEGQALLVPNHVSFVDGLFIMALSDRPVRFVIFSEFFDKPILGRLLRAMRAIPISASGGPRLILQAFREAGRALDAGELVCIFPEGQLTRTGLIGPFQRGLQRIVKNRTTPIIPIHLDRLYESVFAPVSGRRLPGRIPLPVTVSIGAPLPPTASLFEMRQAIRDLDNAAWTYRKNDSRPLHHGFIREARRHPRRHALMDLQKPPLSYSRTLAGALAIARQLRPHWDGETNVGVMLPASLGAAVINIGAALAGKAVVNLNFTAGRAGMESAARQAGLKTLITSRQFLAKAKLEAPGGLRLIYAEDEMAKITRSDKLKALALALFAPIKTLERYAGATRPVSLDDVATIIFSSGSTGEPKGVVLTHFNVISDIEAIRRMYRVLPHDRLASILPFFHSFGYMMFWFAKTSGMGSAFHPSPLDAISVGQLVERFSVTVLMATPTFLHLYIRRCTPSQFGSLRLVLAGAERLPDSLLAAFEDAFGIRPMEGYGVTECSPVVAVNAFDFRAPRFFQPGARRGYVGQPVPGVAVRIVSATTRDTMGPNEEGLVYVKGPNVMQGYLGREDLTAKAFVDGWYNTGDLGLLSDDGFLKITGRLSRFSKIGGEMVPHGRVEEALQEAVKADTQQFAVTSVGDPKKGEKLAVLTTLDDAKVDAALGRLVEMGLPNLFIPRRDHVFKVPSIPMLGSGKLDLRAVHKLAEESLAAHEPAASRA</sequence>
<dbReference type="InterPro" id="IPR000873">
    <property type="entry name" value="AMP-dep_synth/lig_dom"/>
</dbReference>
<feature type="transmembrane region" description="Helical" evidence="4">
    <location>
        <begin position="158"/>
        <end position="178"/>
    </location>
</feature>
<protein>
    <submittedName>
        <fullName evidence="6">MFS transporter</fullName>
    </submittedName>
</protein>
<feature type="transmembrane region" description="Helical" evidence="4">
    <location>
        <begin position="268"/>
        <end position="289"/>
    </location>
</feature>
<evidence type="ECO:0000256" key="3">
    <source>
        <dbReference type="ARBA" id="ARBA00023136"/>
    </source>
</evidence>
<keyword evidence="2 4" id="KW-1133">Transmembrane helix</keyword>
<feature type="transmembrane region" description="Helical" evidence="4">
    <location>
        <begin position="234"/>
        <end position="256"/>
    </location>
</feature>
<feature type="transmembrane region" description="Helical" evidence="4">
    <location>
        <begin position="94"/>
        <end position="113"/>
    </location>
</feature>
<dbReference type="InterPro" id="IPR042099">
    <property type="entry name" value="ANL_N_sf"/>
</dbReference>
<dbReference type="SUPFAM" id="SSF69593">
    <property type="entry name" value="Glycerol-3-phosphate (1)-acyltransferase"/>
    <property type="match status" value="1"/>
</dbReference>
<dbReference type="Pfam" id="PF01553">
    <property type="entry name" value="Acyltransferase"/>
    <property type="match status" value="1"/>
</dbReference>
<dbReference type="CDD" id="cd06173">
    <property type="entry name" value="MFS_MefA_like"/>
    <property type="match status" value="1"/>
</dbReference>
<evidence type="ECO:0000256" key="4">
    <source>
        <dbReference type="SAM" id="Phobius"/>
    </source>
</evidence>
<feature type="transmembrane region" description="Helical" evidence="4">
    <location>
        <begin position="360"/>
        <end position="385"/>
    </location>
</feature>
<feature type="transmembrane region" description="Helical" evidence="4">
    <location>
        <begin position="301"/>
        <end position="320"/>
    </location>
</feature>
<organism evidence="6 7">
    <name type="scientific">Paludisphaera mucosa</name>
    <dbReference type="NCBI Taxonomy" id="3030827"/>
    <lineage>
        <taxon>Bacteria</taxon>
        <taxon>Pseudomonadati</taxon>
        <taxon>Planctomycetota</taxon>
        <taxon>Planctomycetia</taxon>
        <taxon>Isosphaerales</taxon>
        <taxon>Isosphaeraceae</taxon>
        <taxon>Paludisphaera</taxon>
    </lineage>
</organism>
<dbReference type="InterPro" id="IPR045851">
    <property type="entry name" value="AMP-bd_C_sf"/>
</dbReference>
<proteinExistence type="predicted"/>
<keyword evidence="1 4" id="KW-0812">Transmembrane</keyword>